<evidence type="ECO:0000256" key="3">
    <source>
        <dbReference type="ARBA" id="ARBA00022679"/>
    </source>
</evidence>
<dbReference type="Pfam" id="PF00535">
    <property type="entry name" value="Glycos_transf_2"/>
    <property type="match status" value="1"/>
</dbReference>
<accession>A0A1G9VNR9</accession>
<keyword evidence="3 5" id="KW-0808">Transferase</keyword>
<organism evidence="5 6">
    <name type="scientific">Paenibacillus jilunlii</name>
    <dbReference type="NCBI Taxonomy" id="682956"/>
    <lineage>
        <taxon>Bacteria</taxon>
        <taxon>Bacillati</taxon>
        <taxon>Bacillota</taxon>
        <taxon>Bacilli</taxon>
        <taxon>Bacillales</taxon>
        <taxon>Paenibacillaceae</taxon>
        <taxon>Paenibacillus</taxon>
    </lineage>
</organism>
<proteinExistence type="inferred from homology"/>
<dbReference type="CDD" id="cd00761">
    <property type="entry name" value="Glyco_tranf_GTA_type"/>
    <property type="match status" value="1"/>
</dbReference>
<dbReference type="EMBL" id="FNGM01000017">
    <property type="protein sequence ID" value="SDM73661.1"/>
    <property type="molecule type" value="Genomic_DNA"/>
</dbReference>
<evidence type="ECO:0000313" key="5">
    <source>
        <dbReference type="EMBL" id="SDM73661.1"/>
    </source>
</evidence>
<dbReference type="Gene3D" id="3.40.50.720">
    <property type="entry name" value="NAD(P)-binding Rossmann-like Domain"/>
    <property type="match status" value="1"/>
</dbReference>
<dbReference type="SUPFAM" id="SSF53448">
    <property type="entry name" value="Nucleotide-diphospho-sugar transferases"/>
    <property type="match status" value="1"/>
</dbReference>
<evidence type="ECO:0000256" key="1">
    <source>
        <dbReference type="ARBA" id="ARBA00006739"/>
    </source>
</evidence>
<keyword evidence="2" id="KW-0328">Glycosyltransferase</keyword>
<reference evidence="5 6" key="1">
    <citation type="submission" date="2016-10" db="EMBL/GenBank/DDBJ databases">
        <authorList>
            <person name="de Groot N.N."/>
        </authorList>
    </citation>
    <scope>NUCLEOTIDE SEQUENCE [LARGE SCALE GENOMIC DNA]</scope>
    <source>
        <strain evidence="5 6">CGMCC 1.10239</strain>
    </source>
</reference>
<feature type="domain" description="Glycosyltransferase 2-like" evidence="4">
    <location>
        <begin position="5"/>
        <end position="134"/>
    </location>
</feature>
<dbReference type="Gene3D" id="3.90.550.10">
    <property type="entry name" value="Spore Coat Polysaccharide Biosynthesis Protein SpsA, Chain A"/>
    <property type="match status" value="1"/>
</dbReference>
<dbReference type="OrthoDB" id="9785185at2"/>
<sequence length="455" mass="51880">MPKISVIMPSLNVADYIEQCMESVINQTLKDMEIIVVDAGSTDGTLEILKKYESQDNRVHIIHSDKRSYGYQVNLGISMAHGDYIGIVETDDYIELNMYEILYSLASQSQADYVKGSAERFFGLTGGISYTSKIEVFTKKEFAPDHGMITVNPSVTPELILRDYYLWTGLYKNDLIKSIRLNETPGAAYQDIGFLIQTFCKAQKAVYVDKIFYHYRQDNPNASVYNHKAFHYIVQEYQYADGLLQYQDEMWRTLSYCKMFRQTNQRIRLMAISGSVWGSAISDLQIISGKLKQGMNKNHIASEHLSLKEWSELELMIQDPIDLYDYYIIAETEKRRELSCLLKKLSAVDQIVVFGCGLFGDFVSVLLEINGIDKIEACCDNNSDLWGNDLQGKPIIPPEQAVRDYPQAAYIVANKAHRQEIKNQLVSMGIADDHIYAYSLDADTLLLSKAYLQSQ</sequence>
<protein>
    <submittedName>
        <fullName evidence="5">Glycosyltransferase involved in cell wall bisynthesis</fullName>
    </submittedName>
</protein>
<name>A0A1G9VNR9_9BACL</name>
<gene>
    <name evidence="5" type="ORF">SAMN05216191_11781</name>
</gene>
<dbReference type="InterPro" id="IPR001173">
    <property type="entry name" value="Glyco_trans_2-like"/>
</dbReference>
<dbReference type="AlphaFoldDB" id="A0A1G9VNR9"/>
<comment type="similarity">
    <text evidence="1">Belongs to the glycosyltransferase 2 family.</text>
</comment>
<evidence type="ECO:0000256" key="2">
    <source>
        <dbReference type="ARBA" id="ARBA00022676"/>
    </source>
</evidence>
<dbReference type="InterPro" id="IPR029044">
    <property type="entry name" value="Nucleotide-diphossugar_trans"/>
</dbReference>
<dbReference type="PANTHER" id="PTHR22916:SF51">
    <property type="entry name" value="GLYCOSYLTRANSFERASE EPSH-RELATED"/>
    <property type="match status" value="1"/>
</dbReference>
<dbReference type="PANTHER" id="PTHR22916">
    <property type="entry name" value="GLYCOSYLTRANSFERASE"/>
    <property type="match status" value="1"/>
</dbReference>
<evidence type="ECO:0000313" key="6">
    <source>
        <dbReference type="Proteomes" id="UP000182783"/>
    </source>
</evidence>
<evidence type="ECO:0000259" key="4">
    <source>
        <dbReference type="Pfam" id="PF00535"/>
    </source>
</evidence>
<dbReference type="Proteomes" id="UP000182783">
    <property type="component" value="Unassembled WGS sequence"/>
</dbReference>
<dbReference type="RefSeq" id="WP_062523075.1">
    <property type="nucleotide sequence ID" value="NZ_CP048429.1"/>
</dbReference>
<dbReference type="GO" id="GO:0016757">
    <property type="term" value="F:glycosyltransferase activity"/>
    <property type="evidence" value="ECO:0007669"/>
    <property type="project" value="UniProtKB-KW"/>
</dbReference>